<evidence type="ECO:0000313" key="4">
    <source>
        <dbReference type="Proteomes" id="UP001226434"/>
    </source>
</evidence>
<dbReference type="Proteomes" id="UP001226434">
    <property type="component" value="Unassembled WGS sequence"/>
</dbReference>
<sequence>MELAILPSISAPALETTFIKPATVEPAASISLDSLPPKEFFYLGKKTAKIDRMITLFEGGYAAETVDNAISILTRIITKGGNLPGVFIADGSNNLAAINKLANFVGGHEILANVPLVLESSDIDEEQMTQYKNCRFIDDIISIDDVAEKFTQRVVFLRKIKNKKHHATFQKSIQTKTPKKVDYNYILKRSLDISVAATSLVLLSPIFLLISIAIKLESRGPVFYISKRAGRGYRIFNFYKFRTMELNADKKVNELKGLNQYNVSDTGGPVFFKVSNDPRISKFGSFLRNSSLDELPQLINVLIGDMSLVGNRPLPLYEAATLTTDEWAPRFLAPAGMTGLWQIKKRGHGDMSAEERISLDICYADKHSFMYDLWIMANTPTAVFQKSNV</sequence>
<dbReference type="RefSeq" id="WP_282336409.1">
    <property type="nucleotide sequence ID" value="NZ_JASBRG010000007.1"/>
</dbReference>
<dbReference type="EMBL" id="JASBRG010000007">
    <property type="protein sequence ID" value="MDI3322291.1"/>
    <property type="molecule type" value="Genomic_DNA"/>
</dbReference>
<name>A0ABT6RIJ4_9BACT</name>
<evidence type="ECO:0000259" key="2">
    <source>
        <dbReference type="Pfam" id="PF02397"/>
    </source>
</evidence>
<proteinExistence type="inferred from homology"/>
<reference evidence="3 4" key="1">
    <citation type="submission" date="2023-05" db="EMBL/GenBank/DDBJ databases">
        <title>Genome sequence of Pinibacter sp. MAH-24.</title>
        <authorList>
            <person name="Huq M.A."/>
        </authorList>
    </citation>
    <scope>NUCLEOTIDE SEQUENCE [LARGE SCALE GENOMIC DNA]</scope>
    <source>
        <strain evidence="3 4">MAH-24</strain>
    </source>
</reference>
<evidence type="ECO:0000256" key="1">
    <source>
        <dbReference type="ARBA" id="ARBA00006464"/>
    </source>
</evidence>
<dbReference type="EC" id="2.7.8.-" evidence="3"/>
<dbReference type="InterPro" id="IPR003362">
    <property type="entry name" value="Bact_transf"/>
</dbReference>
<organism evidence="3 4">
    <name type="scientific">Pinibacter soli</name>
    <dbReference type="NCBI Taxonomy" id="3044211"/>
    <lineage>
        <taxon>Bacteria</taxon>
        <taxon>Pseudomonadati</taxon>
        <taxon>Bacteroidota</taxon>
        <taxon>Chitinophagia</taxon>
        <taxon>Chitinophagales</taxon>
        <taxon>Chitinophagaceae</taxon>
        <taxon>Pinibacter</taxon>
    </lineage>
</organism>
<gene>
    <name evidence="3" type="ORF">QJ048_21050</name>
</gene>
<protein>
    <submittedName>
        <fullName evidence="3">Sugar transferase</fullName>
        <ecNumber evidence="3">2.7.8.-</ecNumber>
    </submittedName>
</protein>
<keyword evidence="4" id="KW-1185">Reference proteome</keyword>
<comment type="similarity">
    <text evidence="1">Belongs to the bacterial sugar transferase family.</text>
</comment>
<comment type="caution">
    <text evidence="3">The sequence shown here is derived from an EMBL/GenBank/DDBJ whole genome shotgun (WGS) entry which is preliminary data.</text>
</comment>
<dbReference type="PANTHER" id="PTHR30576">
    <property type="entry name" value="COLANIC BIOSYNTHESIS UDP-GLUCOSE LIPID CARRIER TRANSFERASE"/>
    <property type="match status" value="1"/>
</dbReference>
<dbReference type="GO" id="GO:0016740">
    <property type="term" value="F:transferase activity"/>
    <property type="evidence" value="ECO:0007669"/>
    <property type="project" value="UniProtKB-KW"/>
</dbReference>
<keyword evidence="3" id="KW-0808">Transferase</keyword>
<feature type="domain" description="Bacterial sugar transferase" evidence="2">
    <location>
        <begin position="188"/>
        <end position="384"/>
    </location>
</feature>
<dbReference type="PANTHER" id="PTHR30576:SF0">
    <property type="entry name" value="UNDECAPRENYL-PHOSPHATE N-ACETYLGALACTOSAMINYL 1-PHOSPHATE TRANSFERASE-RELATED"/>
    <property type="match status" value="1"/>
</dbReference>
<accession>A0ABT6RIJ4</accession>
<evidence type="ECO:0000313" key="3">
    <source>
        <dbReference type="EMBL" id="MDI3322291.1"/>
    </source>
</evidence>
<dbReference type="Pfam" id="PF02397">
    <property type="entry name" value="Bac_transf"/>
    <property type="match status" value="1"/>
</dbReference>